<dbReference type="EMBL" id="BMAU01021369">
    <property type="protein sequence ID" value="GFY24550.1"/>
    <property type="molecule type" value="Genomic_DNA"/>
</dbReference>
<dbReference type="Gene3D" id="2.40.70.10">
    <property type="entry name" value="Acid Proteases"/>
    <property type="match status" value="1"/>
</dbReference>
<keyword evidence="1" id="KW-1133">Transmembrane helix</keyword>
<evidence type="ECO:0000256" key="1">
    <source>
        <dbReference type="SAM" id="Phobius"/>
    </source>
</evidence>
<reference evidence="2" key="1">
    <citation type="submission" date="2020-08" db="EMBL/GenBank/DDBJ databases">
        <title>Multicomponent nature underlies the extraordinary mechanical properties of spider dragline silk.</title>
        <authorList>
            <person name="Kono N."/>
            <person name="Nakamura H."/>
            <person name="Mori M."/>
            <person name="Yoshida Y."/>
            <person name="Ohtoshi R."/>
            <person name="Malay A.D."/>
            <person name="Moran D.A.P."/>
            <person name="Tomita M."/>
            <person name="Numata K."/>
            <person name="Arakawa K."/>
        </authorList>
    </citation>
    <scope>NUCLEOTIDE SEQUENCE</scope>
</reference>
<dbReference type="InterPro" id="IPR021109">
    <property type="entry name" value="Peptidase_aspartic_dom_sf"/>
</dbReference>
<gene>
    <name evidence="2" type="primary">AVEN_165678_1</name>
    <name evidence="2" type="ORF">TNCV_1015961</name>
</gene>
<keyword evidence="1" id="KW-0812">Transmembrane</keyword>
<proteinExistence type="predicted"/>
<evidence type="ECO:0000313" key="3">
    <source>
        <dbReference type="Proteomes" id="UP000887159"/>
    </source>
</evidence>
<sequence length="114" mass="13001">MQMTLADGRTQTTEILTTSVDISIQGKFIPTDLLILKNARGNRTLLGIDFLTAAGIVLDLQRKQWYFTETSHRKYNFVKAPLISMLCSLLTLNHIFVNFGKMKVLTFHFHNGKK</sequence>
<dbReference type="Proteomes" id="UP000887159">
    <property type="component" value="Unassembled WGS sequence"/>
</dbReference>
<protein>
    <submittedName>
        <fullName evidence="2">Uncharacterized protein</fullName>
    </submittedName>
</protein>
<feature type="transmembrane region" description="Helical" evidence="1">
    <location>
        <begin position="80"/>
        <end position="99"/>
    </location>
</feature>
<comment type="caution">
    <text evidence="2">The sequence shown here is derived from an EMBL/GenBank/DDBJ whole genome shotgun (WGS) entry which is preliminary data.</text>
</comment>
<keyword evidence="3" id="KW-1185">Reference proteome</keyword>
<keyword evidence="1" id="KW-0472">Membrane</keyword>
<evidence type="ECO:0000313" key="2">
    <source>
        <dbReference type="EMBL" id="GFY24550.1"/>
    </source>
</evidence>
<dbReference type="AlphaFoldDB" id="A0A8X6VY34"/>
<organism evidence="2 3">
    <name type="scientific">Trichonephila clavipes</name>
    <name type="common">Golden silk orbweaver</name>
    <name type="synonym">Nephila clavipes</name>
    <dbReference type="NCBI Taxonomy" id="2585209"/>
    <lineage>
        <taxon>Eukaryota</taxon>
        <taxon>Metazoa</taxon>
        <taxon>Ecdysozoa</taxon>
        <taxon>Arthropoda</taxon>
        <taxon>Chelicerata</taxon>
        <taxon>Arachnida</taxon>
        <taxon>Araneae</taxon>
        <taxon>Araneomorphae</taxon>
        <taxon>Entelegynae</taxon>
        <taxon>Araneoidea</taxon>
        <taxon>Nephilidae</taxon>
        <taxon>Trichonephila</taxon>
    </lineage>
</organism>
<name>A0A8X6VY34_TRICX</name>
<accession>A0A8X6VY34</accession>